<comment type="caution">
    <text evidence="1">The sequence shown here is derived from an EMBL/GenBank/DDBJ whole genome shotgun (WGS) entry which is preliminary data.</text>
</comment>
<gene>
    <name evidence="1" type="ORF">BAE44_0012456</name>
</gene>
<dbReference type="EMBL" id="LWDX02034509">
    <property type="protein sequence ID" value="OEL26525.1"/>
    <property type="molecule type" value="Genomic_DNA"/>
</dbReference>
<sequence length="57" mass="6531">MNNNSLEGPSDMKSIYVIISPVSKEALHSYSWQNNSIISYQYMVVKKQICQVFDGML</sequence>
<keyword evidence="2" id="KW-1185">Reference proteome</keyword>
<dbReference type="Proteomes" id="UP000095767">
    <property type="component" value="Unassembled WGS sequence"/>
</dbReference>
<evidence type="ECO:0000313" key="1">
    <source>
        <dbReference type="EMBL" id="OEL26525.1"/>
    </source>
</evidence>
<evidence type="ECO:0000313" key="2">
    <source>
        <dbReference type="Proteomes" id="UP000095767"/>
    </source>
</evidence>
<organism evidence="1 2">
    <name type="scientific">Dichanthelium oligosanthes</name>
    <dbReference type="NCBI Taxonomy" id="888268"/>
    <lineage>
        <taxon>Eukaryota</taxon>
        <taxon>Viridiplantae</taxon>
        <taxon>Streptophyta</taxon>
        <taxon>Embryophyta</taxon>
        <taxon>Tracheophyta</taxon>
        <taxon>Spermatophyta</taxon>
        <taxon>Magnoliopsida</taxon>
        <taxon>Liliopsida</taxon>
        <taxon>Poales</taxon>
        <taxon>Poaceae</taxon>
        <taxon>PACMAD clade</taxon>
        <taxon>Panicoideae</taxon>
        <taxon>Panicodae</taxon>
        <taxon>Paniceae</taxon>
        <taxon>Dichantheliinae</taxon>
        <taxon>Dichanthelium</taxon>
    </lineage>
</organism>
<dbReference type="AlphaFoldDB" id="A0A1E5VN22"/>
<accession>A0A1E5VN22</accession>
<proteinExistence type="predicted"/>
<protein>
    <submittedName>
        <fullName evidence="1">Uncharacterized protein</fullName>
    </submittedName>
</protein>
<reference evidence="1 2" key="1">
    <citation type="submission" date="2016-09" db="EMBL/GenBank/DDBJ databases">
        <title>The draft genome of Dichanthelium oligosanthes: A C3 panicoid grass species.</title>
        <authorList>
            <person name="Studer A.J."/>
            <person name="Schnable J.C."/>
            <person name="Brutnell T.P."/>
        </authorList>
    </citation>
    <scope>NUCLEOTIDE SEQUENCE [LARGE SCALE GENOMIC DNA]</scope>
    <source>
        <strain evidence="2">cv. Kellogg 1175</strain>
        <tissue evidence="1">Leaf</tissue>
    </source>
</reference>
<name>A0A1E5VN22_9POAL</name>